<protein>
    <submittedName>
        <fullName evidence="2">Ribonuclease H-like domain-containing protein</fullName>
    </submittedName>
</protein>
<organism evidence="2 3">
    <name type="scientific">Halalkalibacter alkaliphilus</name>
    <dbReference type="NCBI Taxonomy" id="2917993"/>
    <lineage>
        <taxon>Bacteria</taxon>
        <taxon>Bacillati</taxon>
        <taxon>Bacillota</taxon>
        <taxon>Bacilli</taxon>
        <taxon>Bacillales</taxon>
        <taxon>Bacillaceae</taxon>
        <taxon>Halalkalibacter</taxon>
    </lineage>
</organism>
<evidence type="ECO:0000313" key="2">
    <source>
        <dbReference type="EMBL" id="MCL7746018.1"/>
    </source>
</evidence>
<comment type="caution">
    <text evidence="2">The sequence shown here is derived from an EMBL/GenBank/DDBJ whole genome shotgun (WGS) entry which is preliminary data.</text>
</comment>
<dbReference type="InterPro" id="IPR012337">
    <property type="entry name" value="RNaseH-like_sf"/>
</dbReference>
<dbReference type="EMBL" id="JAKRYL010000002">
    <property type="protein sequence ID" value="MCL7746018.1"/>
    <property type="molecule type" value="Genomic_DNA"/>
</dbReference>
<proteinExistence type="predicted"/>
<name>A0A9X2A3G8_9BACI</name>
<dbReference type="InterPro" id="IPR038720">
    <property type="entry name" value="YprB_RNase_H-like_dom"/>
</dbReference>
<dbReference type="Proteomes" id="UP001139150">
    <property type="component" value="Unassembled WGS sequence"/>
</dbReference>
<feature type="domain" description="YprB ribonuclease H-like" evidence="1">
    <location>
        <begin position="106"/>
        <end position="276"/>
    </location>
</feature>
<evidence type="ECO:0000313" key="3">
    <source>
        <dbReference type="Proteomes" id="UP001139150"/>
    </source>
</evidence>
<gene>
    <name evidence="2" type="ORF">MF646_02670</name>
</gene>
<keyword evidence="3" id="KW-1185">Reference proteome</keyword>
<dbReference type="Pfam" id="PF13482">
    <property type="entry name" value="RNase_H_2"/>
    <property type="match status" value="1"/>
</dbReference>
<dbReference type="PANTHER" id="PTHR38462">
    <property type="entry name" value="EXONUCLEASE-LIKE PROTEIN"/>
    <property type="match status" value="1"/>
</dbReference>
<accession>A0A9X2A3G8</accession>
<dbReference type="RefSeq" id="WP_250094947.1">
    <property type="nucleotide sequence ID" value="NZ_JAKRYL010000002.1"/>
</dbReference>
<dbReference type="AlphaFoldDB" id="A0A9X2A3G8"/>
<dbReference type="PANTHER" id="PTHR38462:SF1">
    <property type="entry name" value="YPRB RIBONUCLEASE H-LIKE DOMAIN-CONTAINING PROTEIN"/>
    <property type="match status" value="1"/>
</dbReference>
<dbReference type="GO" id="GO:0003676">
    <property type="term" value="F:nucleic acid binding"/>
    <property type="evidence" value="ECO:0007669"/>
    <property type="project" value="InterPro"/>
</dbReference>
<evidence type="ECO:0000259" key="1">
    <source>
        <dbReference type="Pfam" id="PF13482"/>
    </source>
</evidence>
<dbReference type="Gene3D" id="3.30.420.10">
    <property type="entry name" value="Ribonuclease H-like superfamily/Ribonuclease H"/>
    <property type="match status" value="1"/>
</dbReference>
<reference evidence="2" key="1">
    <citation type="submission" date="2022-02" db="EMBL/GenBank/DDBJ databases">
        <title>Halalkalibacter sp. nov. isolated from Lonar Lake, India.</title>
        <authorList>
            <person name="Joshi A."/>
            <person name="Thite S."/>
            <person name="Lodha T."/>
        </authorList>
    </citation>
    <scope>NUCLEOTIDE SEQUENCE</scope>
    <source>
        <strain evidence="2">MEB205</strain>
    </source>
</reference>
<dbReference type="SUPFAM" id="SSF53098">
    <property type="entry name" value="Ribonuclease H-like"/>
    <property type="match status" value="1"/>
</dbReference>
<dbReference type="InterPro" id="IPR036397">
    <property type="entry name" value="RNaseH_sf"/>
</dbReference>
<sequence length="420" mass="49583">MKNKLQRMKQHMGIEKKKEETFIQRPPTCKTEEKKLIPFENDWRLFQTTPTWFEDQYTMIREQHYPLDHQHGKYDFSMTKEVVKRWQEHTFSHPLSAKDREVEELLFFDTETTGLSSGVGNTIFMLGYAYFKEDYVGVKQYFLPGPESEVALYHHFLSDVGTLGNLVTYNGKAFDWPQVKTRHTFVRDQVPKLPKFGHFDLLHASRRMWKDLLPSCKLAVVEKEILGFERIEDTPSYMAPMLYFDFLQDPTPEYVKGIFQHHEWDVLSLMTLYSHLSSMILKWDSFSLNNKEKYEVARWYEAIGEKEISMAQYELLKGVGSSVAEASMFAYATCLKKEKNWEKALESFSSLVGTKKYTYLAAVECSKIHEHQIKDYEKAIYYSKLALADEEYLVNHQKVKQEKMLNDLHVRIKRLEKKIS</sequence>